<accession>A0A9P7MN21</accession>
<reference evidence="2" key="1">
    <citation type="journal article" date="2020" name="bioRxiv">
        <title>Whole genome comparisons of ergot fungi reveals the divergence and evolution of species within the genus Claviceps are the result of varying mechanisms driving genome evolution and host range expansion.</title>
        <authorList>
            <person name="Wyka S.A."/>
            <person name="Mondo S.J."/>
            <person name="Liu M."/>
            <person name="Dettman J."/>
            <person name="Nalam V."/>
            <person name="Broders K.D."/>
        </authorList>
    </citation>
    <scope>NUCLEOTIDE SEQUENCE</scope>
    <source>
        <strain evidence="2">CCC 1102</strain>
    </source>
</reference>
<evidence type="ECO:0000256" key="1">
    <source>
        <dbReference type="SAM" id="SignalP"/>
    </source>
</evidence>
<dbReference type="Proteomes" id="UP000784919">
    <property type="component" value="Unassembled WGS sequence"/>
</dbReference>
<feature type="chain" id="PRO_5040415729" evidence="1">
    <location>
        <begin position="19"/>
        <end position="123"/>
    </location>
</feature>
<gene>
    <name evidence="2" type="ORF">E4U56_005080</name>
</gene>
<dbReference type="OrthoDB" id="10288847at2759"/>
<evidence type="ECO:0000313" key="2">
    <source>
        <dbReference type="EMBL" id="KAG5959160.1"/>
    </source>
</evidence>
<name>A0A9P7MN21_9HYPO</name>
<dbReference type="AlphaFoldDB" id="A0A9P7MN21"/>
<protein>
    <submittedName>
        <fullName evidence="2">Uncharacterized protein</fullName>
    </submittedName>
</protein>
<evidence type="ECO:0000313" key="3">
    <source>
        <dbReference type="Proteomes" id="UP000784919"/>
    </source>
</evidence>
<comment type="caution">
    <text evidence="2">The sequence shown here is derived from an EMBL/GenBank/DDBJ whole genome shotgun (WGS) entry which is preliminary data.</text>
</comment>
<proteinExistence type="predicted"/>
<dbReference type="EMBL" id="SRPS01000346">
    <property type="protein sequence ID" value="KAG5959160.1"/>
    <property type="molecule type" value="Genomic_DNA"/>
</dbReference>
<organism evidence="2 3">
    <name type="scientific">Claviceps arundinis</name>
    <dbReference type="NCBI Taxonomy" id="1623583"/>
    <lineage>
        <taxon>Eukaryota</taxon>
        <taxon>Fungi</taxon>
        <taxon>Dikarya</taxon>
        <taxon>Ascomycota</taxon>
        <taxon>Pezizomycotina</taxon>
        <taxon>Sordariomycetes</taxon>
        <taxon>Hypocreomycetidae</taxon>
        <taxon>Hypocreales</taxon>
        <taxon>Clavicipitaceae</taxon>
        <taxon>Claviceps</taxon>
    </lineage>
</organism>
<feature type="signal peptide" evidence="1">
    <location>
        <begin position="1"/>
        <end position="18"/>
    </location>
</feature>
<sequence>MHLNTILFNLLLTSLAAARYVPSDPATCAKDPNKRDLTAQGETEELIERSPMGGSVIEGRAPAGTRIICLACCQGAVSICVIACNAANNGGGGASFWALAACQSSCQSWGVTCVARCDERFRN</sequence>
<keyword evidence="1" id="KW-0732">Signal</keyword>